<dbReference type="EMBL" id="JADWDJ010000007">
    <property type="protein sequence ID" value="KAG5278665.1"/>
    <property type="molecule type" value="Genomic_DNA"/>
</dbReference>
<evidence type="ECO:0000313" key="3">
    <source>
        <dbReference type="Proteomes" id="UP000823561"/>
    </source>
</evidence>
<evidence type="ECO:0000313" key="2">
    <source>
        <dbReference type="EMBL" id="KAG5278665.1"/>
    </source>
</evidence>
<organism evidence="2 3">
    <name type="scientific">Alosa alosa</name>
    <name type="common">allis shad</name>
    <dbReference type="NCBI Taxonomy" id="278164"/>
    <lineage>
        <taxon>Eukaryota</taxon>
        <taxon>Metazoa</taxon>
        <taxon>Chordata</taxon>
        <taxon>Craniata</taxon>
        <taxon>Vertebrata</taxon>
        <taxon>Euteleostomi</taxon>
        <taxon>Actinopterygii</taxon>
        <taxon>Neopterygii</taxon>
        <taxon>Teleostei</taxon>
        <taxon>Clupei</taxon>
        <taxon>Clupeiformes</taxon>
        <taxon>Clupeoidei</taxon>
        <taxon>Clupeidae</taxon>
        <taxon>Alosa</taxon>
    </lineage>
</organism>
<accession>A0AAV6GUW3</accession>
<gene>
    <name evidence="2" type="ORF">AALO_G00101450</name>
</gene>
<reference evidence="2" key="1">
    <citation type="submission" date="2020-10" db="EMBL/GenBank/DDBJ databases">
        <title>Chromosome-scale genome assembly of the Allis shad, Alosa alosa.</title>
        <authorList>
            <person name="Margot Z."/>
            <person name="Christophe K."/>
            <person name="Cabau C."/>
            <person name="Louis A."/>
            <person name="Berthelot C."/>
            <person name="Parey E."/>
            <person name="Roest Crollius H."/>
            <person name="Montfort J."/>
            <person name="Robinson-Rechavi M."/>
            <person name="Bucao C."/>
            <person name="Bouchez O."/>
            <person name="Gislard M."/>
            <person name="Lluch J."/>
            <person name="Milhes M."/>
            <person name="Lampietro C."/>
            <person name="Lopez Roques C."/>
            <person name="Donnadieu C."/>
            <person name="Braasch I."/>
            <person name="Desvignes T."/>
            <person name="Postlethwait J."/>
            <person name="Bobe J."/>
            <person name="Guiguen Y."/>
        </authorList>
    </citation>
    <scope>NUCLEOTIDE SEQUENCE</scope>
    <source>
        <strain evidence="2">M-15738</strain>
        <tissue evidence="2">Blood</tissue>
    </source>
</reference>
<dbReference type="Proteomes" id="UP000823561">
    <property type="component" value="Chromosome 7"/>
</dbReference>
<name>A0AAV6GUW3_9TELE</name>
<keyword evidence="3" id="KW-1185">Reference proteome</keyword>
<dbReference type="AlphaFoldDB" id="A0AAV6GUW3"/>
<feature type="region of interest" description="Disordered" evidence="1">
    <location>
        <begin position="47"/>
        <end position="88"/>
    </location>
</feature>
<evidence type="ECO:0000256" key="1">
    <source>
        <dbReference type="SAM" id="MobiDB-lite"/>
    </source>
</evidence>
<comment type="caution">
    <text evidence="2">The sequence shown here is derived from an EMBL/GenBank/DDBJ whole genome shotgun (WGS) entry which is preliminary data.</text>
</comment>
<feature type="compositionally biased region" description="Low complexity" evidence="1">
    <location>
        <begin position="47"/>
        <end position="56"/>
    </location>
</feature>
<protein>
    <submittedName>
        <fullName evidence="2">Uncharacterized protein</fullName>
    </submittedName>
</protein>
<sequence>MHLMGSDECPPREKGGWSECVLVLPVTAEVEEEEEEEEDVQARAAAAAFPELGEPASRTRRPSRGLSLGIRPPTPGDLGSAPLRTCRD</sequence>
<proteinExistence type="predicted"/>